<evidence type="ECO:0000313" key="3">
    <source>
        <dbReference type="Proteomes" id="UP000252355"/>
    </source>
</evidence>
<reference evidence="2 3" key="1">
    <citation type="submission" date="2018-05" db="EMBL/GenBank/DDBJ databases">
        <title>A metagenomic window into the 2 km-deep terrestrial subsurface aquifer revealed taxonomically and functionally diverse microbial community comprising novel uncultured bacterial lineages.</title>
        <authorList>
            <person name="Kadnikov V.V."/>
            <person name="Mardanov A.V."/>
            <person name="Beletsky A.V."/>
            <person name="Banks D."/>
            <person name="Pimenov N.V."/>
            <person name="Frank Y.A."/>
            <person name="Karnachuk O.V."/>
            <person name="Ravin N.V."/>
        </authorList>
    </citation>
    <scope>NUCLEOTIDE SEQUENCE [LARGE SCALE GENOMIC DNA]</scope>
    <source>
        <strain evidence="2">BY5</strain>
    </source>
</reference>
<dbReference type="SUPFAM" id="SSF88723">
    <property type="entry name" value="PIN domain-like"/>
    <property type="match status" value="1"/>
</dbReference>
<name>A0A367ZK47_9BACT</name>
<sequence>MVEDPDDDKFLECAIALNADFIVSGDRHLLELGDYMGIKILNPRDFLHVIESRRV</sequence>
<protein>
    <recommendedName>
        <fullName evidence="1">PIN domain-containing protein</fullName>
    </recommendedName>
</protein>
<dbReference type="PANTHER" id="PTHR34610">
    <property type="entry name" value="SSL7007 PROTEIN"/>
    <property type="match status" value="1"/>
</dbReference>
<dbReference type="InterPro" id="IPR002716">
    <property type="entry name" value="PIN_dom"/>
</dbReference>
<proteinExistence type="predicted"/>
<dbReference type="Proteomes" id="UP000252355">
    <property type="component" value="Unassembled WGS sequence"/>
</dbReference>
<evidence type="ECO:0000313" key="2">
    <source>
        <dbReference type="EMBL" id="RCK78438.1"/>
    </source>
</evidence>
<dbReference type="AlphaFoldDB" id="A0A367ZK47"/>
<dbReference type="PANTHER" id="PTHR34610:SF3">
    <property type="entry name" value="SSL7007 PROTEIN"/>
    <property type="match status" value="1"/>
</dbReference>
<dbReference type="EMBL" id="QOQW01000022">
    <property type="protein sequence ID" value="RCK78438.1"/>
    <property type="molecule type" value="Genomic_DNA"/>
</dbReference>
<gene>
    <name evidence="2" type="ORF">OZSIB_1358</name>
</gene>
<feature type="domain" description="PIN" evidence="1">
    <location>
        <begin position="3"/>
        <end position="28"/>
    </location>
</feature>
<accession>A0A367ZK47</accession>
<dbReference type="Pfam" id="PF13470">
    <property type="entry name" value="PIN_3"/>
    <property type="match status" value="1"/>
</dbReference>
<organism evidence="2 3">
    <name type="scientific">Candidatus Ozemobacter sibiricus</name>
    <dbReference type="NCBI Taxonomy" id="2268124"/>
    <lineage>
        <taxon>Bacteria</taxon>
        <taxon>Candidatus Ozemobacteria</taxon>
        <taxon>Candidatus Ozemobacterales</taxon>
        <taxon>Candidatus Ozemobacteraceae</taxon>
        <taxon>Candidatus Ozemobacter</taxon>
    </lineage>
</organism>
<evidence type="ECO:0000259" key="1">
    <source>
        <dbReference type="Pfam" id="PF13470"/>
    </source>
</evidence>
<dbReference type="InterPro" id="IPR029060">
    <property type="entry name" value="PIN-like_dom_sf"/>
</dbReference>
<dbReference type="InterPro" id="IPR002850">
    <property type="entry name" value="PIN_toxin-like"/>
</dbReference>
<comment type="caution">
    <text evidence="2">The sequence shown here is derived from an EMBL/GenBank/DDBJ whole genome shotgun (WGS) entry which is preliminary data.</text>
</comment>